<dbReference type="RefSeq" id="WP_095045581.1">
    <property type="nucleotide sequence ID" value="NZ_LN890656.1"/>
</dbReference>
<keyword evidence="4" id="KW-0964">Secreted</keyword>
<evidence type="ECO:0000256" key="8">
    <source>
        <dbReference type="SAM" id="MobiDB-lite"/>
    </source>
</evidence>
<name>A0A160T827_9CHLR</name>
<feature type="domain" description="Right handed beta helix" evidence="10">
    <location>
        <begin position="262"/>
        <end position="438"/>
    </location>
</feature>
<dbReference type="NCBIfam" id="NF041518">
    <property type="entry name" value="choice_anch_Q"/>
    <property type="match status" value="1"/>
</dbReference>
<dbReference type="PANTHER" id="PTHR11319:SF35">
    <property type="entry name" value="OUTER MEMBRANE PROTEIN PMPC-RELATED"/>
    <property type="match status" value="1"/>
</dbReference>
<sequence length="633" mass="64240">MNEQLRNSEDIDARRGWLAGWLLRQDAEVVARFARNYEAMMARPRNWRRRLQRRAAVTVAGAALLLAMAGFGVLAQPRSTITVVNGEVNVANNDKCSLVEAIENANDTANGQPRDDCAAGDPNGADIISLPTGGSFNVTKIVDYYYGYTGLPTITSTITVQGNGSTISRTGNKDMRFFAVLGYEPNAGDLTLNDLTLTGGRDVEYGYSGGAIYSYRGELTINNCTITGNQSGGTGGGIYASYGSLTITDSIITDNEAYGGGGVYMYKGSLNISDSTFSDNRGLDGGGGGVYARDSIMMMDGATVTGNTAKTGAGVSIYYSDAVVSDSLISGNDGGEMGLGSGLYLWDAGVTLQDVTVVDNTAYRGAGVFAYSGETIIKGSTLSGNAAKKGGGVYTWAENVMTMANSTVSGNSATELGGGIVADGTTLRLANVTVSANTAGTTGGGLEILAGGTILQRTLLSGNTAPAGPEGHLTAGTVQVAEANVFGHSGAAGLVGFAAGATDVVPAGGLATVLGALADNTGPTMTHALPPGSPAIDRGASAACMADPIGGTDQRGQPRNADGNGAGGANECDAGAYEFQAGGPVDTPTPTTTATATATVEVTPTATATDGPTPTRDPRDSYLHLPVVLGGNE</sequence>
<evidence type="ECO:0000313" key="12">
    <source>
        <dbReference type="Proteomes" id="UP000215027"/>
    </source>
</evidence>
<feature type="compositionally biased region" description="Low complexity" evidence="8">
    <location>
        <begin position="588"/>
        <end position="614"/>
    </location>
</feature>
<evidence type="ECO:0000256" key="3">
    <source>
        <dbReference type="ARBA" id="ARBA00004613"/>
    </source>
</evidence>
<protein>
    <recommendedName>
        <fullName evidence="10">Right handed beta helix domain-containing protein</fullName>
    </recommendedName>
</protein>
<reference evidence="11" key="1">
    <citation type="submission" date="2016-01" db="EMBL/GenBank/DDBJ databases">
        <authorList>
            <person name="Mcilroy J.S."/>
            <person name="Karst M S."/>
            <person name="Albertsen M."/>
        </authorList>
    </citation>
    <scope>NUCLEOTIDE SEQUENCE</scope>
    <source>
        <strain evidence="11">Cfx-K</strain>
    </source>
</reference>
<proteinExistence type="predicted"/>
<dbReference type="InterPro" id="IPR012334">
    <property type="entry name" value="Pectin_lyas_fold"/>
</dbReference>
<comment type="subcellular location">
    <subcellularLocation>
        <location evidence="1">Cell envelope</location>
    </subcellularLocation>
    <subcellularLocation>
        <location evidence="2">Cell outer membrane</location>
    </subcellularLocation>
    <subcellularLocation>
        <location evidence="3">Secreted</location>
    </subcellularLocation>
</comment>
<feature type="region of interest" description="Disordered" evidence="8">
    <location>
        <begin position="578"/>
        <end position="633"/>
    </location>
</feature>
<dbReference type="GO" id="GO:0005576">
    <property type="term" value="C:extracellular region"/>
    <property type="evidence" value="ECO:0007669"/>
    <property type="project" value="UniProtKB-SubCell"/>
</dbReference>
<dbReference type="InterPro" id="IPR059226">
    <property type="entry name" value="Choice_anch_Q_dom"/>
</dbReference>
<dbReference type="KEGG" id="pbf:CFX0092_B0750"/>
<dbReference type="GO" id="GO:0009279">
    <property type="term" value="C:cell outer membrane"/>
    <property type="evidence" value="ECO:0007669"/>
    <property type="project" value="UniProtKB-SubCell"/>
</dbReference>
<evidence type="ECO:0000256" key="2">
    <source>
        <dbReference type="ARBA" id="ARBA00004442"/>
    </source>
</evidence>
<dbReference type="InterPro" id="IPR011050">
    <property type="entry name" value="Pectin_lyase_fold/virulence"/>
</dbReference>
<evidence type="ECO:0000256" key="1">
    <source>
        <dbReference type="ARBA" id="ARBA00004196"/>
    </source>
</evidence>
<evidence type="ECO:0000259" key="10">
    <source>
        <dbReference type="Pfam" id="PF13229"/>
    </source>
</evidence>
<keyword evidence="5" id="KW-0732">Signal</keyword>
<dbReference type="Pfam" id="PF02415">
    <property type="entry name" value="Chlam_PMP"/>
    <property type="match status" value="1"/>
</dbReference>
<evidence type="ECO:0000256" key="4">
    <source>
        <dbReference type="ARBA" id="ARBA00022525"/>
    </source>
</evidence>
<dbReference type="PANTHER" id="PTHR11319">
    <property type="entry name" value="G PROTEIN-COUPLED RECEPTOR-RELATED"/>
    <property type="match status" value="1"/>
</dbReference>
<dbReference type="OrthoDB" id="138537at2"/>
<dbReference type="Proteomes" id="UP000215027">
    <property type="component" value="Chromosome II"/>
</dbReference>
<dbReference type="Gene3D" id="2.160.20.10">
    <property type="entry name" value="Single-stranded right-handed beta-helix, Pectin lyase-like"/>
    <property type="match status" value="1"/>
</dbReference>
<dbReference type="AlphaFoldDB" id="A0A160T827"/>
<dbReference type="SMART" id="SM00710">
    <property type="entry name" value="PbH1"/>
    <property type="match status" value="9"/>
</dbReference>
<dbReference type="InterPro" id="IPR003368">
    <property type="entry name" value="POMP_repeat"/>
</dbReference>
<organism evidence="11 12">
    <name type="scientific">Candidatus Promineifilum breve</name>
    <dbReference type="NCBI Taxonomy" id="1806508"/>
    <lineage>
        <taxon>Bacteria</taxon>
        <taxon>Bacillati</taxon>
        <taxon>Chloroflexota</taxon>
        <taxon>Ardenticatenia</taxon>
        <taxon>Candidatus Promineifilales</taxon>
        <taxon>Candidatus Promineifilaceae</taxon>
        <taxon>Candidatus Promineifilum</taxon>
    </lineage>
</organism>
<dbReference type="Pfam" id="PF13229">
    <property type="entry name" value="Beta_helix"/>
    <property type="match status" value="1"/>
</dbReference>
<keyword evidence="7" id="KW-0998">Cell outer membrane</keyword>
<dbReference type="EMBL" id="LN890656">
    <property type="protein sequence ID" value="CUS06284.1"/>
    <property type="molecule type" value="Genomic_DNA"/>
</dbReference>
<keyword evidence="9" id="KW-0812">Transmembrane</keyword>
<evidence type="ECO:0000256" key="9">
    <source>
        <dbReference type="SAM" id="Phobius"/>
    </source>
</evidence>
<gene>
    <name evidence="11" type="ORF">CFX0092_B0750</name>
</gene>
<keyword evidence="9" id="KW-1133">Transmembrane helix</keyword>
<keyword evidence="6 9" id="KW-0472">Membrane</keyword>
<keyword evidence="12" id="KW-1185">Reference proteome</keyword>
<feature type="transmembrane region" description="Helical" evidence="9">
    <location>
        <begin position="55"/>
        <end position="75"/>
    </location>
</feature>
<evidence type="ECO:0000313" key="11">
    <source>
        <dbReference type="EMBL" id="CUS06284.1"/>
    </source>
</evidence>
<evidence type="ECO:0000256" key="5">
    <source>
        <dbReference type="ARBA" id="ARBA00022729"/>
    </source>
</evidence>
<evidence type="ECO:0000256" key="7">
    <source>
        <dbReference type="ARBA" id="ARBA00023237"/>
    </source>
</evidence>
<dbReference type="InterPro" id="IPR039448">
    <property type="entry name" value="Beta_helix"/>
</dbReference>
<accession>A0A160T827</accession>
<evidence type="ECO:0000256" key="6">
    <source>
        <dbReference type="ARBA" id="ARBA00023136"/>
    </source>
</evidence>
<dbReference type="InterPro" id="IPR006626">
    <property type="entry name" value="PbH1"/>
</dbReference>
<dbReference type="SUPFAM" id="SSF51126">
    <property type="entry name" value="Pectin lyase-like"/>
    <property type="match status" value="1"/>
</dbReference>